<evidence type="ECO:0000256" key="1">
    <source>
        <dbReference type="ARBA" id="ARBA00022723"/>
    </source>
</evidence>
<proteinExistence type="predicted"/>
<feature type="domain" description="HMA" evidence="2">
    <location>
        <begin position="1"/>
        <end position="64"/>
    </location>
</feature>
<keyword evidence="1" id="KW-0479">Metal-binding</keyword>
<organism evidence="3 5">
    <name type="scientific">Orrella dioscoreae</name>
    <dbReference type="NCBI Taxonomy" id="1851544"/>
    <lineage>
        <taxon>Bacteria</taxon>
        <taxon>Pseudomonadati</taxon>
        <taxon>Pseudomonadota</taxon>
        <taxon>Betaproteobacteria</taxon>
        <taxon>Burkholderiales</taxon>
        <taxon>Alcaligenaceae</taxon>
        <taxon>Orrella</taxon>
    </lineage>
</organism>
<dbReference type="SUPFAM" id="SSF55008">
    <property type="entry name" value="HMA, heavy metal-associated domain"/>
    <property type="match status" value="1"/>
</dbReference>
<dbReference type="AlphaFoldDB" id="A0A1C3K7C9"/>
<reference evidence="3 5" key="1">
    <citation type="submission" date="2016-06" db="EMBL/GenBank/DDBJ databases">
        <authorList>
            <person name="Kjaerup R.B."/>
            <person name="Dalgaard T.S."/>
            <person name="Juul-Madsen H.R."/>
        </authorList>
    </citation>
    <scope>NUCLEOTIDE SEQUENCE [LARGE SCALE GENOMIC DNA]</scope>
    <source>
        <strain evidence="3">Orrdi1</strain>
    </source>
</reference>
<dbReference type="KEGG" id="odi:ODI_R2434"/>
<dbReference type="GO" id="GO:0046872">
    <property type="term" value="F:metal ion binding"/>
    <property type="evidence" value="ECO:0007669"/>
    <property type="project" value="UniProtKB-KW"/>
</dbReference>
<keyword evidence="5" id="KW-1185">Reference proteome</keyword>
<dbReference type="Pfam" id="PF00403">
    <property type="entry name" value="HMA"/>
    <property type="match status" value="1"/>
</dbReference>
<name>A0A1C3K7C9_9BURK</name>
<dbReference type="Gene3D" id="3.30.70.100">
    <property type="match status" value="1"/>
</dbReference>
<dbReference type="EMBL" id="FLRC01000053">
    <property type="protein sequence ID" value="SBT27403.1"/>
    <property type="molecule type" value="Genomic_DNA"/>
</dbReference>
<dbReference type="STRING" id="1851544.ODI_03990"/>
<dbReference type="InterPro" id="IPR006121">
    <property type="entry name" value="HMA_dom"/>
</dbReference>
<dbReference type="InterPro" id="IPR017969">
    <property type="entry name" value="Heavy-metal-associated_CS"/>
</dbReference>
<evidence type="ECO:0000259" key="2">
    <source>
        <dbReference type="PROSITE" id="PS50846"/>
    </source>
</evidence>
<dbReference type="OrthoDB" id="9813965at2"/>
<dbReference type="EMBL" id="LT907988">
    <property type="protein sequence ID" value="SOE49982.1"/>
    <property type="molecule type" value="Genomic_DNA"/>
</dbReference>
<evidence type="ECO:0000313" key="5">
    <source>
        <dbReference type="Proteomes" id="UP000078558"/>
    </source>
</evidence>
<dbReference type="RefSeq" id="WP_067758895.1">
    <property type="nucleotide sequence ID" value="NZ_LT907988.1"/>
</dbReference>
<dbReference type="CDD" id="cd00371">
    <property type="entry name" value="HMA"/>
    <property type="match status" value="1"/>
</dbReference>
<protein>
    <recommendedName>
        <fullName evidence="2">HMA domain-containing protein</fullName>
    </recommendedName>
</protein>
<sequence>MTIRYHVPDMSCEHCVKTITEAVQAASTGVQVNVDLATQTVAVVGATEGDRIEAAIREAGYSPSEIVEDQA</sequence>
<dbReference type="PROSITE" id="PS01047">
    <property type="entry name" value="HMA_1"/>
    <property type="match status" value="1"/>
</dbReference>
<dbReference type="InterPro" id="IPR036163">
    <property type="entry name" value="HMA_dom_sf"/>
</dbReference>
<accession>A0A1C3K7C9</accession>
<dbReference type="Proteomes" id="UP000078558">
    <property type="component" value="Chromosome I"/>
</dbReference>
<reference evidence="4 5" key="2">
    <citation type="submission" date="2017-08" db="EMBL/GenBank/DDBJ databases">
        <authorList>
            <person name="de Groot N.N."/>
        </authorList>
    </citation>
    <scope>NUCLEOTIDE SEQUENCE [LARGE SCALE GENOMIC DNA]</scope>
    <source>
        <strain evidence="4">Orrdi1</strain>
    </source>
</reference>
<evidence type="ECO:0000313" key="3">
    <source>
        <dbReference type="EMBL" id="SBT27403.1"/>
    </source>
</evidence>
<evidence type="ECO:0000313" key="4">
    <source>
        <dbReference type="EMBL" id="SOE49982.1"/>
    </source>
</evidence>
<gene>
    <name evidence="3" type="ORF">ODI_03990</name>
    <name evidence="4" type="ORF">ODI_R2434</name>
</gene>
<dbReference type="PROSITE" id="PS50846">
    <property type="entry name" value="HMA_2"/>
    <property type="match status" value="1"/>
</dbReference>